<evidence type="ECO:0000256" key="2">
    <source>
        <dbReference type="ARBA" id="ARBA00022692"/>
    </source>
</evidence>
<keyword evidence="4 7" id="KW-1133">Transmembrane helix</keyword>
<accession>D1A2T8</accession>
<keyword evidence="9" id="KW-1185">Reference proteome</keyword>
<comment type="subunit">
    <text evidence="7">The Tat system comprises two distinct complexes: a TatABC complex, containing multiple copies of TatA, TatB and TatC subunits, and a separate TatA complex, containing only TatA subunits. Substrates initially bind to the TatABC complex, which probably triggers association of the separate TatA complex to form the active translocon.</text>
</comment>
<dbReference type="STRING" id="471852.Tcur_2320"/>
<feature type="transmembrane region" description="Helical" evidence="7">
    <location>
        <begin position="230"/>
        <end position="249"/>
    </location>
</feature>
<evidence type="ECO:0000313" key="8">
    <source>
        <dbReference type="EMBL" id="ACY97886.1"/>
    </source>
</evidence>
<dbReference type="HOGENOM" id="CLU_031942_6_0_11"/>
<keyword evidence="2 7" id="KW-0812">Transmembrane</keyword>
<evidence type="ECO:0000256" key="4">
    <source>
        <dbReference type="ARBA" id="ARBA00022989"/>
    </source>
</evidence>
<keyword evidence="6 7" id="KW-0472">Membrane</keyword>
<feature type="transmembrane region" description="Helical" evidence="7">
    <location>
        <begin position="120"/>
        <end position="140"/>
    </location>
</feature>
<comment type="similarity">
    <text evidence="7">Belongs to the TatC family.</text>
</comment>
<reference evidence="8 9" key="1">
    <citation type="journal article" date="2011" name="Stand. Genomic Sci.">
        <title>Complete genome sequence of Thermomonospora curvata type strain (B9).</title>
        <authorList>
            <person name="Chertkov O."/>
            <person name="Sikorski J."/>
            <person name="Nolan M."/>
            <person name="Lapidus A."/>
            <person name="Lucas S."/>
            <person name="Del Rio T.G."/>
            <person name="Tice H."/>
            <person name="Cheng J.F."/>
            <person name="Goodwin L."/>
            <person name="Pitluck S."/>
            <person name="Liolios K."/>
            <person name="Ivanova N."/>
            <person name="Mavromatis K."/>
            <person name="Mikhailova N."/>
            <person name="Ovchinnikova G."/>
            <person name="Pati A."/>
            <person name="Chen A."/>
            <person name="Palaniappan K."/>
            <person name="Djao O.D."/>
            <person name="Land M."/>
            <person name="Hauser L."/>
            <person name="Chang Y.J."/>
            <person name="Jeffries C.D."/>
            <person name="Brettin T."/>
            <person name="Han C."/>
            <person name="Detter J.C."/>
            <person name="Rohde M."/>
            <person name="Goker M."/>
            <person name="Woyke T."/>
            <person name="Bristow J."/>
            <person name="Eisen J.A."/>
            <person name="Markowitz V."/>
            <person name="Hugenholtz P."/>
            <person name="Klenk H.P."/>
            <person name="Kyrpides N.C."/>
        </authorList>
    </citation>
    <scope>NUCLEOTIDE SEQUENCE [LARGE SCALE GENOMIC DNA]</scope>
    <source>
        <strain evidence="9">ATCC 19995 / DSM 43183 / JCM 3096 / KCTC 9072 / NBRC 15933 / NCIMB 10081 / Henssen B9</strain>
    </source>
</reference>
<dbReference type="HAMAP" id="MF_00902">
    <property type="entry name" value="TatC"/>
    <property type="match status" value="1"/>
</dbReference>
<keyword evidence="7" id="KW-0813">Transport</keyword>
<keyword evidence="7" id="KW-1003">Cell membrane</keyword>
<dbReference type="NCBIfam" id="TIGR00945">
    <property type="entry name" value="tatC"/>
    <property type="match status" value="1"/>
</dbReference>
<dbReference type="Proteomes" id="UP000001918">
    <property type="component" value="Chromosome"/>
</dbReference>
<dbReference type="GO" id="GO:0009977">
    <property type="term" value="F:proton motive force dependent protein transmembrane transporter activity"/>
    <property type="evidence" value="ECO:0007669"/>
    <property type="project" value="TreeGrafter"/>
</dbReference>
<feature type="transmembrane region" description="Helical" evidence="7">
    <location>
        <begin position="170"/>
        <end position="196"/>
    </location>
</feature>
<dbReference type="KEGG" id="tcu:Tcur_2320"/>
<dbReference type="eggNOG" id="COG0805">
    <property type="taxonomic scope" value="Bacteria"/>
</dbReference>
<evidence type="ECO:0000256" key="5">
    <source>
        <dbReference type="ARBA" id="ARBA00023010"/>
    </source>
</evidence>
<dbReference type="Pfam" id="PF00902">
    <property type="entry name" value="TatC"/>
    <property type="match status" value="1"/>
</dbReference>
<gene>
    <name evidence="7" type="primary">tatC</name>
    <name evidence="8" type="ordered locus">Tcur_2320</name>
</gene>
<dbReference type="PANTHER" id="PTHR30371">
    <property type="entry name" value="SEC-INDEPENDENT PROTEIN TRANSLOCASE PROTEIN TATC"/>
    <property type="match status" value="1"/>
</dbReference>
<dbReference type="GO" id="GO:0065002">
    <property type="term" value="P:intracellular protein transmembrane transport"/>
    <property type="evidence" value="ECO:0007669"/>
    <property type="project" value="TreeGrafter"/>
</dbReference>
<evidence type="ECO:0000256" key="1">
    <source>
        <dbReference type="ARBA" id="ARBA00004141"/>
    </source>
</evidence>
<feature type="transmembrane region" description="Helical" evidence="7">
    <location>
        <begin position="29"/>
        <end position="47"/>
    </location>
</feature>
<feature type="transmembrane region" description="Helical" evidence="7">
    <location>
        <begin position="91"/>
        <end position="114"/>
    </location>
</feature>
<dbReference type="InterPro" id="IPR002033">
    <property type="entry name" value="TatC"/>
</dbReference>
<dbReference type="AlphaFoldDB" id="D1A2T8"/>
<protein>
    <recommendedName>
        <fullName evidence="7">Sec-independent protein translocase protein TatC</fullName>
    </recommendedName>
</protein>
<evidence type="ECO:0000256" key="3">
    <source>
        <dbReference type="ARBA" id="ARBA00022927"/>
    </source>
</evidence>
<dbReference type="PANTHER" id="PTHR30371:SF0">
    <property type="entry name" value="SEC-INDEPENDENT PROTEIN TRANSLOCASE PROTEIN TATC, CHLOROPLASTIC-RELATED"/>
    <property type="match status" value="1"/>
</dbReference>
<dbReference type="EMBL" id="CP001738">
    <property type="protein sequence ID" value="ACY97886.1"/>
    <property type="molecule type" value="Genomic_DNA"/>
</dbReference>
<keyword evidence="3 7" id="KW-0653">Protein transport</keyword>
<comment type="subcellular location">
    <subcellularLocation>
        <location evidence="7">Cell membrane</location>
        <topology evidence="7">Multi-pass membrane protein</topology>
    </subcellularLocation>
    <subcellularLocation>
        <location evidence="1">Membrane</location>
        <topology evidence="1">Multi-pass membrane protein</topology>
    </subcellularLocation>
</comment>
<evidence type="ECO:0000313" key="9">
    <source>
        <dbReference type="Proteomes" id="UP000001918"/>
    </source>
</evidence>
<dbReference type="GO" id="GO:0033281">
    <property type="term" value="C:TAT protein transport complex"/>
    <property type="evidence" value="ECO:0007669"/>
    <property type="project" value="UniProtKB-UniRule"/>
</dbReference>
<dbReference type="PRINTS" id="PR01840">
    <property type="entry name" value="TATCFAMILY"/>
</dbReference>
<evidence type="ECO:0000256" key="6">
    <source>
        <dbReference type="ARBA" id="ARBA00023136"/>
    </source>
</evidence>
<keyword evidence="5 7" id="KW-0811">Translocation</keyword>
<proteinExistence type="inferred from homology"/>
<sequence length="298" mass="33273">MRLTRRRRAVDPEGRMPLMDHLRELRNRLIKAILGLLLGTVIGWIIFQPVWDFLKEPYCALPESKDLNGACSLVVNGIFSAFFLRLKIAFIIGAVLSAPVWLYQLWAFVAPGLYRNERRWTYIFMGAAIPLFFVGTALAYLTVDKGLSIFLGFVPEDVAALITVDHYLGYVLAMLLVFGLTFELPLFVVILNLAGVLTSARIRKSQRIIIFGIFVFSAVATPSADPFTMLALALPTVLLFEAAALLAFLNDRRRARRPDPYAGLSDDEAAPLNLEEIDAELEKGLREDAGGDRVEPTR</sequence>
<name>D1A2T8_THECD</name>
<organism evidence="8 9">
    <name type="scientific">Thermomonospora curvata (strain ATCC 19995 / DSM 43183 / JCM 3096 / KCTC 9072 / NBRC 15933 / NCIMB 10081 / Henssen B9)</name>
    <dbReference type="NCBI Taxonomy" id="471852"/>
    <lineage>
        <taxon>Bacteria</taxon>
        <taxon>Bacillati</taxon>
        <taxon>Actinomycetota</taxon>
        <taxon>Actinomycetes</taxon>
        <taxon>Streptosporangiales</taxon>
        <taxon>Thermomonosporaceae</taxon>
        <taxon>Thermomonospora</taxon>
    </lineage>
</organism>
<evidence type="ECO:0000256" key="7">
    <source>
        <dbReference type="HAMAP-Rule" id="MF_00902"/>
    </source>
</evidence>
<comment type="function">
    <text evidence="7">Part of the twin-arginine translocation (Tat) system that transports large folded proteins containing a characteristic twin-arginine motif in their signal peptide across membranes. Together with TatB, TatC is part of a receptor directly interacting with Tat signal peptides.</text>
</comment>
<feature type="transmembrane region" description="Helical" evidence="7">
    <location>
        <begin position="208"/>
        <end position="224"/>
    </location>
</feature>
<dbReference type="GO" id="GO:0043953">
    <property type="term" value="P:protein transport by the Tat complex"/>
    <property type="evidence" value="ECO:0007669"/>
    <property type="project" value="UniProtKB-UniRule"/>
</dbReference>